<keyword evidence="2" id="KW-1185">Reference proteome</keyword>
<protein>
    <submittedName>
        <fullName evidence="1">Uncharacterized protein</fullName>
    </submittedName>
</protein>
<comment type="caution">
    <text evidence="1">The sequence shown here is derived from an EMBL/GenBank/DDBJ whole genome shotgun (WGS) entry which is preliminary data.</text>
</comment>
<dbReference type="EMBL" id="SNVX01000023">
    <property type="protein sequence ID" value="TDN49511.1"/>
    <property type="molecule type" value="Genomic_DNA"/>
</dbReference>
<organism evidence="1 2">
    <name type="scientific">Scandinavium goeteborgense</name>
    <dbReference type="NCBI Taxonomy" id="1851514"/>
    <lineage>
        <taxon>Bacteria</taxon>
        <taxon>Pseudomonadati</taxon>
        <taxon>Pseudomonadota</taxon>
        <taxon>Gammaproteobacteria</taxon>
        <taxon>Enterobacterales</taxon>
        <taxon>Enterobacteriaceae</taxon>
        <taxon>Scandinavium</taxon>
    </lineage>
</organism>
<dbReference type="Proteomes" id="UP000295530">
    <property type="component" value="Unassembled WGS sequence"/>
</dbReference>
<name>A0A4R6DW88_SCAGO</name>
<dbReference type="RefSeq" id="WP_166665250.1">
    <property type="nucleotide sequence ID" value="NZ_SNVX01000023.1"/>
</dbReference>
<sequence>MTLKERANLFTHGEIFNAEFEKTAHHKSRPVMACNEVMLFSSGLTKAIITTTSEKDS</sequence>
<accession>A0A4R6DW88</accession>
<reference evidence="1 2" key="1">
    <citation type="submission" date="2019-03" db="EMBL/GenBank/DDBJ databases">
        <title>Genomic analyses of the natural microbiome of Caenorhabditis elegans.</title>
        <authorList>
            <person name="Samuel B."/>
        </authorList>
    </citation>
    <scope>NUCLEOTIDE SEQUENCE [LARGE SCALE GENOMIC DNA]</scope>
    <source>
        <strain evidence="1 2">BIGb0156</strain>
    </source>
</reference>
<gene>
    <name evidence="1" type="ORF">EC847_12338</name>
</gene>
<dbReference type="AlphaFoldDB" id="A0A4R6DW88"/>
<evidence type="ECO:0000313" key="2">
    <source>
        <dbReference type="Proteomes" id="UP000295530"/>
    </source>
</evidence>
<proteinExistence type="predicted"/>
<evidence type="ECO:0000313" key="1">
    <source>
        <dbReference type="EMBL" id="TDN49511.1"/>
    </source>
</evidence>